<feature type="compositionally biased region" description="Polar residues" evidence="3">
    <location>
        <begin position="59"/>
        <end position="71"/>
    </location>
</feature>
<dbReference type="AlphaFoldDB" id="A0A0F7ST40"/>
<evidence type="ECO:0000259" key="4">
    <source>
        <dbReference type="PROSITE" id="PS50054"/>
    </source>
</evidence>
<evidence type="ECO:0000256" key="3">
    <source>
        <dbReference type="SAM" id="MobiDB-lite"/>
    </source>
</evidence>
<dbReference type="PROSITE" id="PS00383">
    <property type="entry name" value="TYR_PHOSPHATASE_1"/>
    <property type="match status" value="1"/>
</dbReference>
<dbReference type="GO" id="GO:0033260">
    <property type="term" value="P:nuclear DNA replication"/>
    <property type="evidence" value="ECO:0007669"/>
    <property type="project" value="TreeGrafter"/>
</dbReference>
<dbReference type="EMBL" id="LN483166">
    <property type="protein sequence ID" value="CED84651.1"/>
    <property type="molecule type" value="Genomic_DNA"/>
</dbReference>
<dbReference type="InterPro" id="IPR016130">
    <property type="entry name" value="Tyr_Pase_AS"/>
</dbReference>
<feature type="compositionally biased region" description="Polar residues" evidence="3">
    <location>
        <begin position="90"/>
        <end position="101"/>
    </location>
</feature>
<dbReference type="PROSITE" id="PS50056">
    <property type="entry name" value="TYR_PHOSPHATASE_2"/>
    <property type="match status" value="1"/>
</dbReference>
<evidence type="ECO:0000313" key="6">
    <source>
        <dbReference type="EMBL" id="CED84651.1"/>
    </source>
</evidence>
<evidence type="ECO:0000259" key="5">
    <source>
        <dbReference type="PROSITE" id="PS50056"/>
    </source>
</evidence>
<dbReference type="Gene3D" id="3.90.190.10">
    <property type="entry name" value="Protein tyrosine phosphatase superfamily"/>
    <property type="match status" value="2"/>
</dbReference>
<dbReference type="InterPro" id="IPR000387">
    <property type="entry name" value="Tyr_Pase_dom"/>
</dbReference>
<dbReference type="InterPro" id="IPR020422">
    <property type="entry name" value="TYR_PHOSPHATASE_DUAL_dom"/>
</dbReference>
<dbReference type="SUPFAM" id="SSF52799">
    <property type="entry name" value="(Phosphotyrosine protein) phosphatases II"/>
    <property type="match status" value="2"/>
</dbReference>
<organism evidence="6">
    <name type="scientific">Phaffia rhodozyma</name>
    <name type="common">Yeast</name>
    <name type="synonym">Xanthophyllomyces dendrorhous</name>
    <dbReference type="NCBI Taxonomy" id="264483"/>
    <lineage>
        <taxon>Eukaryota</taxon>
        <taxon>Fungi</taxon>
        <taxon>Dikarya</taxon>
        <taxon>Basidiomycota</taxon>
        <taxon>Agaricomycotina</taxon>
        <taxon>Tremellomycetes</taxon>
        <taxon>Cystofilobasidiales</taxon>
        <taxon>Mrakiaceae</taxon>
        <taxon>Phaffia</taxon>
    </lineage>
</organism>
<dbReference type="PANTHER" id="PTHR47550:SF1">
    <property type="entry name" value="DUAL SPECIFICITY PROTEIN PHOSPHATASE PPS1"/>
    <property type="match status" value="1"/>
</dbReference>
<dbReference type="InterPro" id="IPR000340">
    <property type="entry name" value="Dual-sp_phosphatase_cat-dom"/>
</dbReference>
<proteinExistence type="predicted"/>
<reference evidence="6" key="1">
    <citation type="submission" date="2014-08" db="EMBL/GenBank/DDBJ databases">
        <authorList>
            <person name="Sharma Rahul"/>
            <person name="Thines Marco"/>
        </authorList>
    </citation>
    <scope>NUCLEOTIDE SEQUENCE</scope>
</reference>
<sequence>MAQVVSSQQDLPIEPAEISEPAVHLSGGCLIDYNSHHPSNHPSPTPLFLSPARPALPATTDSSSHPWTTGFSVHPSPPSDWAISPPTTPTPSGKRQGTPSPSEMGIRDLRDREGYHEGPGAVDGIEYESEWLNGLEVLGKVGQTVVRGINVDQYAHIEQLHLSLDVPETCLFPWLHGMGDGNKLLDDFFSSFPGFKAQWPAPRYRGLTVLRSPGPGNDAPSSYTSNPSWSTLVGRKRNGSLASNYSASTDLSSSGDRSAWSSESHASSFPTSVSSLSSIGSAGDKGDSPPVDISTLPEGTYLHPEVTMAHAAALPESSIPTSRTKETGGLPCYLISAVDAKEVLTIARSTNKAVGGRSNEDLRQAGRLSNGFQRSTHTRSSFDLDLAASLDPTTAADDEKGQFLKRSVGDTICLRNLGLQVAKYATISDIVIYHPQGLCTSALNVAERCAEAMEAEYLLRKKVAGRDQDPVRYNVFVVTDPFEEFEVRHPDLIGVDSQGNRVNKVDLFEKEQTESVSLTKAREVSPNFWMGNSFDCPVLLGRDREVDDGPREDLNPHKFDICIEAFDGAEMPDQDRLDDTRRTLAYIAKQREHSQESLVESLTNSHLHSDCRSGGCSDDASDMTASGLPVSGSPKPCQIYHLQTISTSLVIPQGDWRALGVLAAEFVEFVRWTKEMIDEGRRVMVHGFDGYTESSIYALAYIMCCHELSLPEAYLHLHLESKRCFFVYPHDLPLLRKIEELLASDRLKQSVGSSSRPSLGEAGFSMFKSKTKNSKPTSSSPKAQTSVAGLVSSKLDKERKAFNAKKHGVWFNSPTFEGCLPSRITEFLYLGNLNHASNPHMLHALGVTHVVSVGESALLDPSHSISQFPHSYAPNTSLWYEHQAGRIKVLDMQSICDDGVSPLRPAIAEAVDWMDQAKRAGGKVLVHCKVGVSRSATVTIAYLMKYCGYSLIDAYMLVRARRLNVLIQPNLKFLYELTGWEVELSWEKAEAARTLACAENGQAEAQQEAPRVHGRKAMSWPVMAKEIAILNHRYLRGAS</sequence>
<keyword evidence="2" id="KW-0904">Protein phosphatase</keyword>
<evidence type="ECO:0000256" key="2">
    <source>
        <dbReference type="ARBA" id="ARBA00022912"/>
    </source>
</evidence>
<dbReference type="GO" id="GO:0005634">
    <property type="term" value="C:nucleus"/>
    <property type="evidence" value="ECO:0007669"/>
    <property type="project" value="GOC"/>
</dbReference>
<dbReference type="PANTHER" id="PTHR47550">
    <property type="entry name" value="DUAL SPECIFICITY PROTEIN PHOSPHATASE PPS1"/>
    <property type="match status" value="1"/>
</dbReference>
<keyword evidence="1" id="KW-0378">Hydrolase</keyword>
<feature type="region of interest" description="Disordered" evidence="3">
    <location>
        <begin position="210"/>
        <end position="230"/>
    </location>
</feature>
<evidence type="ECO:0000256" key="1">
    <source>
        <dbReference type="ARBA" id="ARBA00022801"/>
    </source>
</evidence>
<feature type="region of interest" description="Disordered" evidence="3">
    <location>
        <begin position="768"/>
        <end position="791"/>
    </location>
</feature>
<dbReference type="SMART" id="SM00195">
    <property type="entry name" value="DSPc"/>
    <property type="match status" value="1"/>
</dbReference>
<protein>
    <submittedName>
        <fullName evidence="6">Dual specificity phosphatase</fullName>
    </submittedName>
</protein>
<feature type="domain" description="Tyrosine-protein phosphatase" evidence="4">
    <location>
        <begin position="820"/>
        <end position="986"/>
    </location>
</feature>
<feature type="compositionally biased region" description="Polar residues" evidence="3">
    <location>
        <begin position="219"/>
        <end position="230"/>
    </location>
</feature>
<feature type="region of interest" description="Disordered" evidence="3">
    <location>
        <begin position="253"/>
        <end position="292"/>
    </location>
</feature>
<feature type="domain" description="Tyrosine specific protein phosphatases" evidence="5">
    <location>
        <begin position="905"/>
        <end position="973"/>
    </location>
</feature>
<dbReference type="GO" id="GO:0008138">
    <property type="term" value="F:protein tyrosine/serine/threonine phosphatase activity"/>
    <property type="evidence" value="ECO:0007669"/>
    <property type="project" value="TreeGrafter"/>
</dbReference>
<dbReference type="Pfam" id="PF00782">
    <property type="entry name" value="DSPc"/>
    <property type="match status" value="1"/>
</dbReference>
<accession>A0A0F7ST40</accession>
<feature type="compositionally biased region" description="Low complexity" evidence="3">
    <location>
        <begin position="258"/>
        <end position="281"/>
    </location>
</feature>
<name>A0A0F7ST40_PHARH</name>
<dbReference type="InterPro" id="IPR053239">
    <property type="entry name" value="Dual_spec_PTase"/>
</dbReference>
<feature type="region of interest" description="Disordered" evidence="3">
    <location>
        <begin position="36"/>
        <end position="106"/>
    </location>
</feature>
<dbReference type="PROSITE" id="PS50054">
    <property type="entry name" value="TYR_PHOSPHATASE_DUAL"/>
    <property type="match status" value="1"/>
</dbReference>
<dbReference type="InterPro" id="IPR029021">
    <property type="entry name" value="Prot-tyrosine_phosphatase-like"/>
</dbReference>